<dbReference type="PANTHER" id="PTHR34315:SF1">
    <property type="entry name" value="INTRADIOL RING-CLEAVAGE DIOXYGENASES DOMAIN-CONTAINING PROTEIN-RELATED"/>
    <property type="match status" value="1"/>
</dbReference>
<dbReference type="Pfam" id="PF00775">
    <property type="entry name" value="Dioxygenase_C"/>
    <property type="match status" value="1"/>
</dbReference>
<accession>A0A5E7DWG1</accession>
<evidence type="ECO:0000259" key="1">
    <source>
        <dbReference type="Pfam" id="PF00775"/>
    </source>
</evidence>
<dbReference type="CDD" id="cd03457">
    <property type="entry name" value="intradiol_dioxygenase_like"/>
    <property type="match status" value="1"/>
</dbReference>
<dbReference type="InterPro" id="IPR000627">
    <property type="entry name" value="Intradiol_dOase_C"/>
</dbReference>
<evidence type="ECO:0000313" key="2">
    <source>
        <dbReference type="EMBL" id="VVO16415.1"/>
    </source>
</evidence>
<proteinExistence type="predicted"/>
<gene>
    <name evidence="2" type="ORF">PS723_03845</name>
</gene>
<dbReference type="Proteomes" id="UP000379480">
    <property type="component" value="Unassembled WGS sequence"/>
</dbReference>
<feature type="domain" description="Intradiol ring-cleavage dioxygenases" evidence="1">
    <location>
        <begin position="34"/>
        <end position="140"/>
    </location>
</feature>
<dbReference type="SUPFAM" id="SSF49482">
    <property type="entry name" value="Aromatic compound dioxygenase"/>
    <property type="match status" value="1"/>
</dbReference>
<dbReference type="AlphaFoldDB" id="A0A5E7DWG1"/>
<dbReference type="RefSeq" id="WP_412072504.1">
    <property type="nucleotide sequence ID" value="NZ_CABVHY010000019.1"/>
</dbReference>
<dbReference type="EMBL" id="CABVHY010000019">
    <property type="protein sequence ID" value="VVO16415.1"/>
    <property type="molecule type" value="Genomic_DNA"/>
</dbReference>
<sequence>MEEQSTSGLDQESVSRTRAKMCVFSPEQIAGPYFRNDKLQRSDVTEGVAGIPLQLNLRIVNSTTCQSVEGVLVDIWHCDSKGRYSGWSEVDPDKEAPSGEIGSIPRTDEDSYLRGCGFTDKNGNRSFRTIFPGFYAGRATHVHVAVRKPGDNEDRHVAYVGQLYFPELISSRVNETHAYVGRKIARLTNAQDEIYSEMQGLGTLLDVGWIHRGTTEERLLGSVVIGIDPDAFSEYIKPEDFDKDTV</sequence>
<dbReference type="Gene3D" id="2.60.130.10">
    <property type="entry name" value="Aromatic compound dioxygenase"/>
    <property type="match status" value="1"/>
</dbReference>
<name>A0A5E7DWG1_PSEFL</name>
<protein>
    <recommendedName>
        <fullName evidence="1">Intradiol ring-cleavage dioxygenases domain-containing protein</fullName>
    </recommendedName>
</protein>
<reference evidence="2 3" key="1">
    <citation type="submission" date="2019-09" db="EMBL/GenBank/DDBJ databases">
        <authorList>
            <person name="Chandra G."/>
            <person name="Truman W A."/>
        </authorList>
    </citation>
    <scope>NUCLEOTIDE SEQUENCE [LARGE SCALE GENOMIC DNA]</scope>
    <source>
        <strain evidence="2">PS723</strain>
    </source>
</reference>
<dbReference type="InterPro" id="IPR015889">
    <property type="entry name" value="Intradiol_dOase_core"/>
</dbReference>
<dbReference type="GO" id="GO:0016702">
    <property type="term" value="F:oxidoreductase activity, acting on single donors with incorporation of molecular oxygen, incorporation of two atoms of oxygen"/>
    <property type="evidence" value="ECO:0007669"/>
    <property type="project" value="InterPro"/>
</dbReference>
<evidence type="ECO:0000313" key="3">
    <source>
        <dbReference type="Proteomes" id="UP000379480"/>
    </source>
</evidence>
<dbReference type="GO" id="GO:0008199">
    <property type="term" value="F:ferric iron binding"/>
    <property type="evidence" value="ECO:0007669"/>
    <property type="project" value="InterPro"/>
</dbReference>
<organism evidence="2 3">
    <name type="scientific">Pseudomonas fluorescens</name>
    <dbReference type="NCBI Taxonomy" id="294"/>
    <lineage>
        <taxon>Bacteria</taxon>
        <taxon>Pseudomonadati</taxon>
        <taxon>Pseudomonadota</taxon>
        <taxon>Gammaproteobacteria</taxon>
        <taxon>Pseudomonadales</taxon>
        <taxon>Pseudomonadaceae</taxon>
        <taxon>Pseudomonas</taxon>
    </lineage>
</organism>
<dbReference type="PANTHER" id="PTHR34315">
    <property type="match status" value="1"/>
</dbReference>